<dbReference type="PANTHER" id="PTHR30330:SF3">
    <property type="entry name" value="TRANSCRIPTIONAL REGULATOR, LRP FAMILY"/>
    <property type="match status" value="1"/>
</dbReference>
<keyword evidence="6 9" id="KW-0769">Symport</keyword>
<keyword evidence="3 9" id="KW-0813">Transport</keyword>
<gene>
    <name evidence="10" type="ordered locus">CTC_01975</name>
</gene>
<keyword evidence="7 9" id="KW-1133">Transmembrane helix</keyword>
<dbReference type="PANTHER" id="PTHR30330">
    <property type="entry name" value="AGSS FAMILY TRANSPORTER, SODIUM-ALANINE"/>
    <property type="match status" value="1"/>
</dbReference>
<feature type="transmembrane region" description="Helical" evidence="9">
    <location>
        <begin position="433"/>
        <end position="454"/>
    </location>
</feature>
<dbReference type="Proteomes" id="UP000001412">
    <property type="component" value="Chromosome"/>
</dbReference>
<evidence type="ECO:0000313" key="10">
    <source>
        <dbReference type="EMBL" id="AAO36481.1"/>
    </source>
</evidence>
<keyword evidence="11" id="KW-1185">Reference proteome</keyword>
<sequence>MKFKSRGLLFEDLFIFLVDISITTLSPLKNKYLIGGWKMEKALQIFNKIDSLVWGPPLLILLVGTGIYLSIRLGFLQIGKLPLAFKYLFKKDDDSNGEGDVTSFQALCTALAATIGTGNIVGVATAIKAGGPGAIFWMWVAAFFGMATKYAEGLLAVKYRVTDKNGQMSGGPMYYIERGLGKKWLAKMFAVFGIGVAFFGIGTFAQINAISESLKDSFGVPVILTGIIITILVASVTLGGINSIAKVAEKIVPFMATLYVLASITIIITNIKLVPIAVSLIIKSAFNPTAAIGGALGITVRQAIQNGVARGVFSNESGLGSAPIASAAAKTKSCVRQGLISMTGTFIDTIVICTMTGITLVLTGMWESDLAGAAMTNAAFVEGMPLPILGKFIISVGLAFFAFTTILGWNYYGERCTEYLFGIKGIKPYRYTFIAIVAIGGMSILKLDLIWVIADIVNGLMAIPNLIGLIGLSGIVVSETKKYFNNMDEKEVEEEPRRAIAR</sequence>
<feature type="transmembrane region" description="Helical" evidence="9">
    <location>
        <begin position="346"/>
        <end position="366"/>
    </location>
</feature>
<dbReference type="PROSITE" id="PS00873">
    <property type="entry name" value="NA_ALANINE_SYMP"/>
    <property type="match status" value="1"/>
</dbReference>
<dbReference type="EMBL" id="AE015927">
    <property type="protein sequence ID" value="AAO36481.1"/>
    <property type="molecule type" value="Genomic_DNA"/>
</dbReference>
<dbReference type="Pfam" id="PF01235">
    <property type="entry name" value="Na_Ala_symp"/>
    <property type="match status" value="1"/>
</dbReference>
<dbReference type="FunFam" id="1.20.1740.10:FF:000004">
    <property type="entry name" value="Sodium:alanine symporter family protein"/>
    <property type="match status" value="1"/>
</dbReference>
<evidence type="ECO:0000256" key="9">
    <source>
        <dbReference type="RuleBase" id="RU363064"/>
    </source>
</evidence>
<dbReference type="GO" id="GO:0005886">
    <property type="term" value="C:plasma membrane"/>
    <property type="evidence" value="ECO:0007669"/>
    <property type="project" value="UniProtKB-SubCell"/>
</dbReference>
<dbReference type="HOGENOM" id="CLU_024867_1_2_9"/>
<keyword evidence="4 9" id="KW-1003">Cell membrane</keyword>
<protein>
    <submittedName>
        <fullName evidence="10">Na(+)-linked D-alanine glycine permease</fullName>
    </submittedName>
</protein>
<organism evidence="10 11">
    <name type="scientific">Clostridium tetani (strain Massachusetts / E88)</name>
    <dbReference type="NCBI Taxonomy" id="212717"/>
    <lineage>
        <taxon>Bacteria</taxon>
        <taxon>Bacillati</taxon>
        <taxon>Bacillota</taxon>
        <taxon>Clostridia</taxon>
        <taxon>Eubacteriales</taxon>
        <taxon>Clostridiaceae</taxon>
        <taxon>Clostridium</taxon>
    </lineage>
</organism>
<name>Q892W1_CLOTE</name>
<proteinExistence type="inferred from homology"/>
<evidence type="ECO:0000256" key="8">
    <source>
        <dbReference type="ARBA" id="ARBA00023136"/>
    </source>
</evidence>
<dbReference type="AlphaFoldDB" id="Q892W1"/>
<keyword evidence="5 9" id="KW-0812">Transmembrane</keyword>
<evidence type="ECO:0000256" key="6">
    <source>
        <dbReference type="ARBA" id="ARBA00022847"/>
    </source>
</evidence>
<evidence type="ECO:0000256" key="1">
    <source>
        <dbReference type="ARBA" id="ARBA00004651"/>
    </source>
</evidence>
<feature type="transmembrane region" description="Helical" evidence="9">
    <location>
        <begin position="386"/>
        <end position="412"/>
    </location>
</feature>
<evidence type="ECO:0000256" key="4">
    <source>
        <dbReference type="ARBA" id="ARBA00022475"/>
    </source>
</evidence>
<evidence type="ECO:0000256" key="3">
    <source>
        <dbReference type="ARBA" id="ARBA00022448"/>
    </source>
</evidence>
<feature type="transmembrane region" description="Helical" evidence="9">
    <location>
        <begin position="7"/>
        <end position="28"/>
    </location>
</feature>
<evidence type="ECO:0000313" key="11">
    <source>
        <dbReference type="Proteomes" id="UP000001412"/>
    </source>
</evidence>
<dbReference type="PRINTS" id="PR00175">
    <property type="entry name" value="NAALASMPORT"/>
</dbReference>
<keyword evidence="8 9" id="KW-0472">Membrane</keyword>
<reference evidence="10 11" key="1">
    <citation type="journal article" date="2003" name="Proc. Natl. Acad. Sci. U.S.A.">
        <title>The genome sequence of Clostridium tetani, the causative agent of tetanus disease.</title>
        <authorList>
            <person name="Brueggemann H."/>
            <person name="Baumer S."/>
            <person name="Fricke W.F."/>
            <person name="Wiezer A."/>
            <person name="Liesegang H."/>
            <person name="Decker I."/>
            <person name="Herzberg C."/>
            <person name="Martinez-Arias R."/>
            <person name="Merkl R."/>
            <person name="Henne A."/>
            <person name="Gottschalk G."/>
        </authorList>
    </citation>
    <scope>NUCLEOTIDE SEQUENCE [LARGE SCALE GENOMIC DNA]</scope>
    <source>
        <strain evidence="11">Massachusetts / E88</strain>
    </source>
</reference>
<evidence type="ECO:0000256" key="2">
    <source>
        <dbReference type="ARBA" id="ARBA00009261"/>
    </source>
</evidence>
<comment type="similarity">
    <text evidence="2 9">Belongs to the alanine or glycine:cation symporter (AGCS) (TC 2.A.25) family.</text>
</comment>
<feature type="transmembrane region" description="Helical" evidence="9">
    <location>
        <begin position="218"/>
        <end position="239"/>
    </location>
</feature>
<comment type="subcellular location">
    <subcellularLocation>
        <location evidence="1 9">Cell membrane</location>
        <topology evidence="1 9">Multi-pass membrane protein</topology>
    </subcellularLocation>
</comment>
<dbReference type="Gene3D" id="1.20.1740.10">
    <property type="entry name" value="Amino acid/polyamine transporter I"/>
    <property type="match status" value="1"/>
</dbReference>
<accession>Q892W1</accession>
<evidence type="ECO:0000256" key="5">
    <source>
        <dbReference type="ARBA" id="ARBA00022692"/>
    </source>
</evidence>
<feature type="transmembrane region" description="Helical" evidence="9">
    <location>
        <begin position="52"/>
        <end position="71"/>
    </location>
</feature>
<feature type="transmembrane region" description="Helical" evidence="9">
    <location>
        <begin position="184"/>
        <end position="206"/>
    </location>
</feature>
<dbReference type="GO" id="GO:0005283">
    <property type="term" value="F:amino acid:sodium symporter activity"/>
    <property type="evidence" value="ECO:0007669"/>
    <property type="project" value="InterPro"/>
</dbReference>
<evidence type="ECO:0000256" key="7">
    <source>
        <dbReference type="ARBA" id="ARBA00022989"/>
    </source>
</evidence>
<feature type="transmembrane region" description="Helical" evidence="9">
    <location>
        <begin position="251"/>
        <end position="271"/>
    </location>
</feature>
<dbReference type="KEGG" id="ctc:CTC_01975"/>
<feature type="transmembrane region" description="Helical" evidence="9">
    <location>
        <begin position="277"/>
        <end position="300"/>
    </location>
</feature>
<dbReference type="InterPro" id="IPR001463">
    <property type="entry name" value="Na/Ala_symport"/>
</dbReference>
<dbReference type="NCBIfam" id="TIGR00835">
    <property type="entry name" value="agcS"/>
    <property type="match status" value="1"/>
</dbReference>
<feature type="transmembrane region" description="Helical" evidence="9">
    <location>
        <begin position="460"/>
        <end position="477"/>
    </location>
</feature>